<evidence type="ECO:0000313" key="2">
    <source>
        <dbReference type="Proteomes" id="UP000011534"/>
    </source>
</evidence>
<dbReference type="EMBL" id="AOLQ01000065">
    <property type="protein sequence ID" value="EMA01795.1"/>
    <property type="molecule type" value="Genomic_DNA"/>
</dbReference>
<organism evidence="1 2">
    <name type="scientific">Haloarcula vallismortis ATCC 29715</name>
    <dbReference type="NCBI Taxonomy" id="662477"/>
    <lineage>
        <taxon>Archaea</taxon>
        <taxon>Methanobacteriati</taxon>
        <taxon>Methanobacteriota</taxon>
        <taxon>Stenosarchaea group</taxon>
        <taxon>Halobacteria</taxon>
        <taxon>Halobacteriales</taxon>
        <taxon>Haloarculaceae</taxon>
        <taxon>Haloarcula</taxon>
    </lineage>
</organism>
<name>M0J232_HALVA</name>
<accession>M0J232</accession>
<keyword evidence="2" id="KW-1185">Reference proteome</keyword>
<comment type="caution">
    <text evidence="1">The sequence shown here is derived from an EMBL/GenBank/DDBJ whole genome shotgun (WGS) entry which is preliminary data.</text>
</comment>
<evidence type="ECO:0000313" key="1">
    <source>
        <dbReference type="EMBL" id="EMA01795.1"/>
    </source>
</evidence>
<evidence type="ECO:0008006" key="3">
    <source>
        <dbReference type="Google" id="ProtNLM"/>
    </source>
</evidence>
<dbReference type="Proteomes" id="UP000011534">
    <property type="component" value="Unassembled WGS sequence"/>
</dbReference>
<reference evidence="1 2" key="1">
    <citation type="journal article" date="2014" name="PLoS Genet.">
        <title>Phylogenetically driven sequencing of extremely halophilic archaea reveals strategies for static and dynamic osmo-response.</title>
        <authorList>
            <person name="Becker E.A."/>
            <person name="Seitzer P.M."/>
            <person name="Tritt A."/>
            <person name="Larsen D."/>
            <person name="Krusor M."/>
            <person name="Yao A.I."/>
            <person name="Wu D."/>
            <person name="Madern D."/>
            <person name="Eisen J.A."/>
            <person name="Darling A.E."/>
            <person name="Facciotti M.T."/>
        </authorList>
    </citation>
    <scope>NUCLEOTIDE SEQUENCE [LARGE SCALE GENOMIC DNA]</scope>
    <source>
        <strain evidence="1 2">ATCC 29715</strain>
    </source>
</reference>
<protein>
    <recommendedName>
        <fullName evidence="3">Small CPxCG-related zinc finger protein</fullName>
    </recommendedName>
</protein>
<dbReference type="PATRIC" id="fig|662477.6.peg.2976"/>
<proteinExistence type="predicted"/>
<gene>
    <name evidence="1" type="ORF">C437_15286</name>
</gene>
<dbReference type="AlphaFoldDB" id="M0J232"/>
<sequence>MIFSAAREQPSAMSDFDTFECSSCGESFKAYPDANAAQTEACSPACETA</sequence>